<proteinExistence type="inferred from homology"/>
<dbReference type="InterPro" id="IPR002316">
    <property type="entry name" value="Pro-tRNA-ligase_IIa"/>
</dbReference>
<evidence type="ECO:0000259" key="13">
    <source>
        <dbReference type="PROSITE" id="PS50862"/>
    </source>
</evidence>
<dbReference type="Gene3D" id="3.40.50.800">
    <property type="entry name" value="Anticodon-binding domain"/>
    <property type="match status" value="1"/>
</dbReference>
<dbReference type="InterPro" id="IPR036754">
    <property type="entry name" value="YbaK/aa-tRNA-synt-asso_dom_sf"/>
</dbReference>
<reference evidence="14 15" key="1">
    <citation type="submission" date="2019-04" db="EMBL/GenBank/DDBJ databases">
        <title>Microbes associate with the intestines of laboratory mice.</title>
        <authorList>
            <person name="Navarre W."/>
            <person name="Wong E."/>
            <person name="Huang K.C."/>
            <person name="Tropini C."/>
            <person name="Ng K."/>
            <person name="Yu B."/>
        </authorList>
    </citation>
    <scope>NUCLEOTIDE SEQUENCE [LARGE SCALE GENOMIC DNA]</scope>
    <source>
        <strain evidence="14 15">NM48_B13</strain>
    </source>
</reference>
<dbReference type="InterPro" id="IPR002314">
    <property type="entry name" value="aa-tRNA-synt_IIb"/>
</dbReference>
<dbReference type="PROSITE" id="PS50862">
    <property type="entry name" value="AA_TRNA_LIGASE_II"/>
    <property type="match status" value="1"/>
</dbReference>
<dbReference type="AlphaFoldDB" id="A0A4V5KJX8"/>
<dbReference type="PRINTS" id="PR01046">
    <property type="entry name" value="TRNASYNTHPRO"/>
</dbReference>
<dbReference type="GO" id="GO:0004827">
    <property type="term" value="F:proline-tRNA ligase activity"/>
    <property type="evidence" value="ECO:0007669"/>
    <property type="project" value="UniProtKB-UniRule"/>
</dbReference>
<evidence type="ECO:0000313" key="15">
    <source>
        <dbReference type="Proteomes" id="UP000309454"/>
    </source>
</evidence>
<evidence type="ECO:0000313" key="14">
    <source>
        <dbReference type="EMBL" id="TJW11436.1"/>
    </source>
</evidence>
<keyword evidence="6 12" id="KW-0067">ATP-binding</keyword>
<evidence type="ECO:0000256" key="1">
    <source>
        <dbReference type="ARBA" id="ARBA00004496"/>
    </source>
</evidence>
<evidence type="ECO:0000256" key="11">
    <source>
        <dbReference type="ARBA" id="ARBA00060755"/>
    </source>
</evidence>
<dbReference type="InterPro" id="IPR006195">
    <property type="entry name" value="aa-tRNA-synth_II"/>
</dbReference>
<dbReference type="SUPFAM" id="SSF52954">
    <property type="entry name" value="Class II aaRS ABD-related"/>
    <property type="match status" value="1"/>
</dbReference>
<dbReference type="NCBIfam" id="TIGR00409">
    <property type="entry name" value="proS_fam_II"/>
    <property type="match status" value="1"/>
</dbReference>
<evidence type="ECO:0000256" key="3">
    <source>
        <dbReference type="ARBA" id="ARBA00022490"/>
    </source>
</evidence>
<evidence type="ECO:0000256" key="6">
    <source>
        <dbReference type="ARBA" id="ARBA00022840"/>
    </source>
</evidence>
<dbReference type="Pfam" id="PF04073">
    <property type="entry name" value="tRNA_edit"/>
    <property type="match status" value="1"/>
</dbReference>
<keyword evidence="15" id="KW-1185">Reference proteome</keyword>
<dbReference type="Pfam" id="PF00587">
    <property type="entry name" value="tRNA-synt_2b"/>
    <property type="match status" value="1"/>
</dbReference>
<evidence type="ECO:0000256" key="10">
    <source>
        <dbReference type="ARBA" id="ARBA00053664"/>
    </source>
</evidence>
<dbReference type="InterPro" id="IPR004154">
    <property type="entry name" value="Anticodon-bd"/>
</dbReference>
<evidence type="ECO:0000256" key="7">
    <source>
        <dbReference type="ARBA" id="ARBA00022917"/>
    </source>
</evidence>
<keyword evidence="4 12" id="KW-0436">Ligase</keyword>
<evidence type="ECO:0000256" key="4">
    <source>
        <dbReference type="ARBA" id="ARBA00022598"/>
    </source>
</evidence>
<name>A0A4V5KJX8_9ACTN</name>
<comment type="function">
    <text evidence="10 12">Catalyzes the attachment of proline to tRNA(Pro) in a two-step reaction: proline is first activated by ATP to form Pro-AMP and then transferred to the acceptor end of tRNA(Pro). As ProRS can inadvertently accommodate and process non-cognate amino acids such as alanine and cysteine, to avoid such errors it has two additional distinct editing activities against alanine. One activity is designated as 'pretransfer' editing and involves the tRNA(Pro)-independent hydrolysis of activated Ala-AMP. The other activity is designated 'posttransfer' editing and involves deacylation of mischarged Ala-tRNA(Pro). The misacylated Cys-tRNA(Pro) is not edited by ProRS.</text>
</comment>
<comment type="subcellular location">
    <subcellularLocation>
        <location evidence="1 12">Cytoplasm</location>
    </subcellularLocation>
</comment>
<dbReference type="RefSeq" id="WP_136845580.1">
    <property type="nucleotide sequence ID" value="NZ_SSTM01000002.1"/>
</dbReference>
<dbReference type="PANTHER" id="PTHR42753">
    <property type="entry name" value="MITOCHONDRIAL RIBOSOME PROTEIN L39/PROLYL-TRNA LIGASE FAMILY MEMBER"/>
    <property type="match status" value="1"/>
</dbReference>
<dbReference type="Gene3D" id="3.30.930.10">
    <property type="entry name" value="Bira Bifunctional Protein, Domain 2"/>
    <property type="match status" value="2"/>
</dbReference>
<dbReference type="SUPFAM" id="SSF55681">
    <property type="entry name" value="Class II aaRS and biotin synthetases"/>
    <property type="match status" value="1"/>
</dbReference>
<dbReference type="GO" id="GO:0006433">
    <property type="term" value="P:prolyl-tRNA aminoacylation"/>
    <property type="evidence" value="ECO:0007669"/>
    <property type="project" value="UniProtKB-UniRule"/>
</dbReference>
<dbReference type="EC" id="6.1.1.15" evidence="12"/>
<evidence type="ECO:0000256" key="9">
    <source>
        <dbReference type="ARBA" id="ARBA00047671"/>
    </source>
</evidence>
<evidence type="ECO:0000256" key="2">
    <source>
        <dbReference type="ARBA" id="ARBA00011738"/>
    </source>
</evidence>
<dbReference type="GO" id="GO:0005829">
    <property type="term" value="C:cytosol"/>
    <property type="evidence" value="ECO:0007669"/>
    <property type="project" value="TreeGrafter"/>
</dbReference>
<comment type="subunit">
    <text evidence="2 12">Homodimer.</text>
</comment>
<keyword evidence="5 12" id="KW-0547">Nucleotide-binding</keyword>
<dbReference type="InterPro" id="IPR007214">
    <property type="entry name" value="YbaK/aa-tRNA-synth-assoc-dom"/>
</dbReference>
<comment type="similarity">
    <text evidence="11 12">Belongs to the class-II aminoacyl-tRNA synthetase family. ProS type 1 subfamily.</text>
</comment>
<dbReference type="Proteomes" id="UP000309454">
    <property type="component" value="Unassembled WGS sequence"/>
</dbReference>
<dbReference type="Gene3D" id="3.90.960.10">
    <property type="entry name" value="YbaK/aminoacyl-tRNA synthetase-associated domain"/>
    <property type="match status" value="1"/>
</dbReference>
<keyword evidence="7 12" id="KW-0648">Protein biosynthesis</keyword>
<comment type="caution">
    <text evidence="14">The sequence shown here is derived from an EMBL/GenBank/DDBJ whole genome shotgun (WGS) entry which is preliminary data.</text>
</comment>
<dbReference type="PANTHER" id="PTHR42753:SF2">
    <property type="entry name" value="PROLINE--TRNA LIGASE"/>
    <property type="match status" value="1"/>
</dbReference>
<dbReference type="InterPro" id="IPR004500">
    <property type="entry name" value="Pro-tRNA-synth_IIa_bac-type"/>
</dbReference>
<dbReference type="FunFam" id="3.30.930.10:FF:000066">
    <property type="entry name" value="Proline--tRNA ligase"/>
    <property type="match status" value="1"/>
</dbReference>
<protein>
    <recommendedName>
        <fullName evidence="12">Proline--tRNA ligase</fullName>
        <ecNumber evidence="12">6.1.1.15</ecNumber>
    </recommendedName>
    <alternativeName>
        <fullName evidence="12">Prolyl-tRNA synthetase</fullName>
        <shortName evidence="12">ProRS</shortName>
    </alternativeName>
</protein>
<dbReference type="InterPro" id="IPR033730">
    <property type="entry name" value="ProRS_core_prok"/>
</dbReference>
<dbReference type="OrthoDB" id="9809052at2"/>
<accession>A0A4V5KJX8</accession>
<dbReference type="NCBIfam" id="NF006625">
    <property type="entry name" value="PRK09194.1"/>
    <property type="match status" value="1"/>
</dbReference>
<dbReference type="GO" id="GO:0002161">
    <property type="term" value="F:aminoacyl-tRNA deacylase activity"/>
    <property type="evidence" value="ECO:0007669"/>
    <property type="project" value="InterPro"/>
</dbReference>
<dbReference type="InterPro" id="IPR036621">
    <property type="entry name" value="Anticodon-bd_dom_sf"/>
</dbReference>
<comment type="catalytic activity">
    <reaction evidence="9 12">
        <text>tRNA(Pro) + L-proline + ATP = L-prolyl-tRNA(Pro) + AMP + diphosphate</text>
        <dbReference type="Rhea" id="RHEA:14305"/>
        <dbReference type="Rhea" id="RHEA-COMP:9700"/>
        <dbReference type="Rhea" id="RHEA-COMP:9702"/>
        <dbReference type="ChEBI" id="CHEBI:30616"/>
        <dbReference type="ChEBI" id="CHEBI:33019"/>
        <dbReference type="ChEBI" id="CHEBI:60039"/>
        <dbReference type="ChEBI" id="CHEBI:78442"/>
        <dbReference type="ChEBI" id="CHEBI:78532"/>
        <dbReference type="ChEBI" id="CHEBI:456215"/>
        <dbReference type="EC" id="6.1.1.15"/>
    </reaction>
</comment>
<dbReference type="InterPro" id="IPR045864">
    <property type="entry name" value="aa-tRNA-synth_II/BPL/LPL"/>
</dbReference>
<dbReference type="InterPro" id="IPR044140">
    <property type="entry name" value="ProRS_anticodon_short"/>
</dbReference>
<dbReference type="HAMAP" id="MF_01569">
    <property type="entry name" value="Pro_tRNA_synth_type1"/>
    <property type="match status" value="1"/>
</dbReference>
<feature type="domain" description="Aminoacyl-transfer RNA synthetases class-II family profile" evidence="13">
    <location>
        <begin position="43"/>
        <end position="465"/>
    </location>
</feature>
<dbReference type="CDD" id="cd00779">
    <property type="entry name" value="ProRS_core_prok"/>
    <property type="match status" value="1"/>
</dbReference>
<dbReference type="SUPFAM" id="SSF55826">
    <property type="entry name" value="YbaK/ProRS associated domain"/>
    <property type="match status" value="1"/>
</dbReference>
<keyword evidence="3 12" id="KW-0963">Cytoplasm</keyword>
<dbReference type="InterPro" id="IPR050062">
    <property type="entry name" value="Pro-tRNA_synthetase"/>
</dbReference>
<dbReference type="InterPro" id="IPR023717">
    <property type="entry name" value="Pro-tRNA-Synthase_IIa_type1"/>
</dbReference>
<organism evidence="14 15">
    <name type="scientific">Parvibacter caecicola</name>
    <dbReference type="NCBI Taxonomy" id="747645"/>
    <lineage>
        <taxon>Bacteria</taxon>
        <taxon>Bacillati</taxon>
        <taxon>Actinomycetota</taxon>
        <taxon>Coriobacteriia</taxon>
        <taxon>Coriobacteriales</taxon>
        <taxon>Coriobacteriaceae</taxon>
        <taxon>Parvibacter</taxon>
    </lineage>
</organism>
<comment type="domain">
    <text evidence="12">Consists of three domains: the N-terminal catalytic domain, the editing domain and the C-terminal anticodon-binding domain.</text>
</comment>
<dbReference type="FunFam" id="3.30.930.10:FF:000065">
    <property type="entry name" value="Proline--tRNA ligase"/>
    <property type="match status" value="1"/>
</dbReference>
<dbReference type="GO" id="GO:0005524">
    <property type="term" value="F:ATP binding"/>
    <property type="evidence" value="ECO:0007669"/>
    <property type="project" value="UniProtKB-UniRule"/>
</dbReference>
<dbReference type="CDD" id="cd04334">
    <property type="entry name" value="ProRS-INS"/>
    <property type="match status" value="1"/>
</dbReference>
<gene>
    <name evidence="12" type="primary">proS</name>
    <name evidence="14" type="ORF">E5982_04330</name>
</gene>
<dbReference type="Pfam" id="PF03129">
    <property type="entry name" value="HGTP_anticodon"/>
    <property type="match status" value="1"/>
</dbReference>
<evidence type="ECO:0000256" key="12">
    <source>
        <dbReference type="HAMAP-Rule" id="MF_01569"/>
    </source>
</evidence>
<evidence type="ECO:0000256" key="8">
    <source>
        <dbReference type="ARBA" id="ARBA00023146"/>
    </source>
</evidence>
<dbReference type="EMBL" id="SSTM01000002">
    <property type="protein sequence ID" value="TJW11436.1"/>
    <property type="molecule type" value="Genomic_DNA"/>
</dbReference>
<evidence type="ECO:0000256" key="5">
    <source>
        <dbReference type="ARBA" id="ARBA00022741"/>
    </source>
</evidence>
<dbReference type="CDD" id="cd00861">
    <property type="entry name" value="ProRS_anticodon_short"/>
    <property type="match status" value="1"/>
</dbReference>
<sequence>MTAPILRMSKLYAPTLKESPNDAEIASHKLLLRAGMMRKTASGVYTFLPLGYKVLAKVEAIVREEMDAIGAQEIMMPALQPAELWHESGRWNDYGPELMRLCDRHDHDFCLGPTHEELITSLVRNELRSYKQLPLSLYQIQVKFRDEIRPRFGLLRSREFIMKDAYSFHATQESLQETYDDMSRAYGNICDRCGLDYRPVEADSGQIGGKVTTEFMALAPAGEAELVHCSCGYAANTEAGECICHPTLYKNEGLEKIATPNVHTIEELAEFLSIPESSTVKALSGKSDDGRLVVMFVPGDHELNEIKASRAAGGFTLLTDGEMEAFGLHKGSMGPVGLPEGAYVIADRALEAVPAWVVGANEDGYHYVGAALGRDFTVDQWADLSVVKPGDMCPDCGLPLQGARGIEVSQVFQLGTKYSESMGATFMDEDGKEKPFIMGCYGVGVSRTVAAIVEQHSDEGGIAWPMSVAPAHVCVIPLSQDDTVMSTAEKIASQLADLDLEVVIDDRKERPGVKFADADLIGWPLQVVVGKRGLENGTIEVKLRRTGEKRDVPLSTLVELMSFARRQAKANKSGVGTFDVLFAS</sequence>
<keyword evidence="8 12" id="KW-0030">Aminoacyl-tRNA synthetase</keyword>